<protein>
    <submittedName>
        <fullName evidence="2">Uncharacterized protein</fullName>
    </submittedName>
</protein>
<name>A0AAN6NWK5_9PEZI</name>
<feature type="region of interest" description="Disordered" evidence="1">
    <location>
        <begin position="51"/>
        <end position="97"/>
    </location>
</feature>
<proteinExistence type="predicted"/>
<keyword evidence="3" id="KW-1185">Reference proteome</keyword>
<evidence type="ECO:0000313" key="2">
    <source>
        <dbReference type="EMBL" id="KAK3951177.1"/>
    </source>
</evidence>
<reference evidence="2" key="1">
    <citation type="journal article" date="2023" name="Mol. Phylogenet. Evol.">
        <title>Genome-scale phylogeny and comparative genomics of the fungal order Sordariales.</title>
        <authorList>
            <person name="Hensen N."/>
            <person name="Bonometti L."/>
            <person name="Westerberg I."/>
            <person name="Brannstrom I.O."/>
            <person name="Guillou S."/>
            <person name="Cros-Aarteil S."/>
            <person name="Calhoun S."/>
            <person name="Haridas S."/>
            <person name="Kuo A."/>
            <person name="Mondo S."/>
            <person name="Pangilinan J."/>
            <person name="Riley R."/>
            <person name="LaButti K."/>
            <person name="Andreopoulos B."/>
            <person name="Lipzen A."/>
            <person name="Chen C."/>
            <person name="Yan M."/>
            <person name="Daum C."/>
            <person name="Ng V."/>
            <person name="Clum A."/>
            <person name="Steindorff A."/>
            <person name="Ohm R.A."/>
            <person name="Martin F."/>
            <person name="Silar P."/>
            <person name="Natvig D.O."/>
            <person name="Lalanne C."/>
            <person name="Gautier V."/>
            <person name="Ament-Velasquez S.L."/>
            <person name="Kruys A."/>
            <person name="Hutchinson M.I."/>
            <person name="Powell A.J."/>
            <person name="Barry K."/>
            <person name="Miller A.N."/>
            <person name="Grigoriev I.V."/>
            <person name="Debuchy R."/>
            <person name="Gladieux P."/>
            <person name="Hiltunen Thoren M."/>
            <person name="Johannesson H."/>
        </authorList>
    </citation>
    <scope>NUCLEOTIDE SEQUENCE</scope>
    <source>
        <strain evidence="2">CBS 626.80</strain>
    </source>
</reference>
<gene>
    <name evidence="2" type="ORF">QBC32DRAFT_398920</name>
</gene>
<dbReference type="AlphaFoldDB" id="A0AAN6NWK5"/>
<dbReference type="Proteomes" id="UP001303222">
    <property type="component" value="Unassembled WGS sequence"/>
</dbReference>
<sequence>MLPLIVSERGCVCFLKDVVATKTPKPLGWDKKDCTNCPACMRGPFSALHGQPGMQQATVTHGPGPAQGMPEDTHRSTTSTGYLDRARSLHRGLPELG</sequence>
<reference evidence="2" key="2">
    <citation type="submission" date="2023-06" db="EMBL/GenBank/DDBJ databases">
        <authorList>
            <consortium name="Lawrence Berkeley National Laboratory"/>
            <person name="Mondo S.J."/>
            <person name="Hensen N."/>
            <person name="Bonometti L."/>
            <person name="Westerberg I."/>
            <person name="Brannstrom I.O."/>
            <person name="Guillou S."/>
            <person name="Cros-Aarteil S."/>
            <person name="Calhoun S."/>
            <person name="Haridas S."/>
            <person name="Kuo A."/>
            <person name="Pangilinan J."/>
            <person name="Riley R."/>
            <person name="Labutti K."/>
            <person name="Andreopoulos B."/>
            <person name="Lipzen A."/>
            <person name="Chen C."/>
            <person name="Yanf M."/>
            <person name="Daum C."/>
            <person name="Ng V."/>
            <person name="Clum A."/>
            <person name="Steindorff A."/>
            <person name="Ohm R."/>
            <person name="Martin F."/>
            <person name="Silar P."/>
            <person name="Natvig D."/>
            <person name="Lalanne C."/>
            <person name="Gautier V."/>
            <person name="Ament-Velasquez S.L."/>
            <person name="Kruys A."/>
            <person name="Hutchinson M.I."/>
            <person name="Powell A.J."/>
            <person name="Barry K."/>
            <person name="Miller A.N."/>
            <person name="Grigoriev I.V."/>
            <person name="Debuchy R."/>
            <person name="Gladieux P."/>
            <person name="Thoren M.H."/>
            <person name="Johannesson H."/>
        </authorList>
    </citation>
    <scope>NUCLEOTIDE SEQUENCE</scope>
    <source>
        <strain evidence="2">CBS 626.80</strain>
    </source>
</reference>
<organism evidence="2 3">
    <name type="scientific">Pseudoneurospora amorphoporcata</name>
    <dbReference type="NCBI Taxonomy" id="241081"/>
    <lineage>
        <taxon>Eukaryota</taxon>
        <taxon>Fungi</taxon>
        <taxon>Dikarya</taxon>
        <taxon>Ascomycota</taxon>
        <taxon>Pezizomycotina</taxon>
        <taxon>Sordariomycetes</taxon>
        <taxon>Sordariomycetidae</taxon>
        <taxon>Sordariales</taxon>
        <taxon>Sordariaceae</taxon>
        <taxon>Pseudoneurospora</taxon>
    </lineage>
</organism>
<dbReference type="EMBL" id="MU859155">
    <property type="protein sequence ID" value="KAK3951177.1"/>
    <property type="molecule type" value="Genomic_DNA"/>
</dbReference>
<comment type="caution">
    <text evidence="2">The sequence shown here is derived from an EMBL/GenBank/DDBJ whole genome shotgun (WGS) entry which is preliminary data.</text>
</comment>
<evidence type="ECO:0000313" key="3">
    <source>
        <dbReference type="Proteomes" id="UP001303222"/>
    </source>
</evidence>
<accession>A0AAN6NWK5</accession>
<evidence type="ECO:0000256" key="1">
    <source>
        <dbReference type="SAM" id="MobiDB-lite"/>
    </source>
</evidence>